<comment type="similarity">
    <text evidence="2">Belongs to the cytochrome ubiquinol oxidase subunit 2 family.</text>
</comment>
<comment type="caution">
    <text evidence="8">The sequence shown here is derived from an EMBL/GenBank/DDBJ whole genome shotgun (WGS) entry which is preliminary data.</text>
</comment>
<dbReference type="AlphaFoldDB" id="A0A0P9CR27"/>
<comment type="subcellular location">
    <subcellularLocation>
        <location evidence="1">Cell membrane</location>
        <topology evidence="1">Multi-pass membrane protein</topology>
    </subcellularLocation>
</comment>
<feature type="transmembrane region" description="Helical" evidence="7">
    <location>
        <begin position="6"/>
        <end position="25"/>
    </location>
</feature>
<dbReference type="EMBL" id="LJCR01002660">
    <property type="protein sequence ID" value="KPV48431.1"/>
    <property type="molecule type" value="Genomic_DNA"/>
</dbReference>
<evidence type="ECO:0000256" key="2">
    <source>
        <dbReference type="ARBA" id="ARBA00007543"/>
    </source>
</evidence>
<dbReference type="GO" id="GO:0016682">
    <property type="term" value="F:oxidoreductase activity, acting on diphenols and related substances as donors, oxygen as acceptor"/>
    <property type="evidence" value="ECO:0007669"/>
    <property type="project" value="TreeGrafter"/>
</dbReference>
<feature type="transmembrane region" description="Helical" evidence="7">
    <location>
        <begin position="122"/>
        <end position="147"/>
    </location>
</feature>
<protein>
    <submittedName>
        <fullName evidence="8">Cytochrome BD ubiquinol oxidase subunit II</fullName>
    </submittedName>
</protein>
<sequence>MPSLELIVAGVMLVALIFYALLAGADFGGGVWDLLAAGPRASQQRALIAGAIGPIWEANHVWVILVIVLLFTAFPPAFVAIMTALHIPLTIMLIGIVLRGAAFTFRTYDSQADAVQRRWSRVFAIASVVTPIMLGVFIGAIASGAITVENEIVTSGFFAAWLAPFPWAVGVFALVLFAFLAAVYLTVEATDAELREDFRRRALGAAVGVGIMALIVFLLSGSGAPRIRDGISASVWA</sequence>
<name>A0A0P9CR27_9CHLR</name>
<evidence type="ECO:0000313" key="9">
    <source>
        <dbReference type="Proteomes" id="UP000050509"/>
    </source>
</evidence>
<dbReference type="PATRIC" id="fig|186479.3.peg.5454"/>
<keyword evidence="9" id="KW-1185">Reference proteome</keyword>
<organism evidence="8 9">
    <name type="scientific">Kouleothrix aurantiaca</name>
    <dbReference type="NCBI Taxonomy" id="186479"/>
    <lineage>
        <taxon>Bacteria</taxon>
        <taxon>Bacillati</taxon>
        <taxon>Chloroflexota</taxon>
        <taxon>Chloroflexia</taxon>
        <taxon>Chloroflexales</taxon>
        <taxon>Roseiflexineae</taxon>
        <taxon>Roseiflexaceae</taxon>
        <taxon>Kouleothrix</taxon>
    </lineage>
</organism>
<evidence type="ECO:0000256" key="3">
    <source>
        <dbReference type="ARBA" id="ARBA00022475"/>
    </source>
</evidence>
<reference evidence="8 9" key="1">
    <citation type="submission" date="2015-09" db="EMBL/GenBank/DDBJ databases">
        <title>Draft genome sequence of Kouleothrix aurantiaca JCM 19913.</title>
        <authorList>
            <person name="Hemp J."/>
        </authorList>
    </citation>
    <scope>NUCLEOTIDE SEQUENCE [LARGE SCALE GENOMIC DNA]</scope>
    <source>
        <strain evidence="8 9">COM-B</strain>
    </source>
</reference>
<dbReference type="InterPro" id="IPR003317">
    <property type="entry name" value="Cyt-d_oxidase_su2"/>
</dbReference>
<dbReference type="PANTHER" id="PTHR43141">
    <property type="entry name" value="CYTOCHROME BD2 SUBUNIT II"/>
    <property type="match status" value="1"/>
</dbReference>
<keyword evidence="4 7" id="KW-0812">Transmembrane</keyword>
<feature type="transmembrane region" description="Helical" evidence="7">
    <location>
        <begin position="167"/>
        <end position="190"/>
    </location>
</feature>
<evidence type="ECO:0000313" key="8">
    <source>
        <dbReference type="EMBL" id="KPV48431.1"/>
    </source>
</evidence>
<evidence type="ECO:0000256" key="6">
    <source>
        <dbReference type="ARBA" id="ARBA00023136"/>
    </source>
</evidence>
<dbReference type="Proteomes" id="UP000050509">
    <property type="component" value="Unassembled WGS sequence"/>
</dbReference>
<proteinExistence type="inferred from homology"/>
<keyword evidence="6 7" id="KW-0472">Membrane</keyword>
<feature type="non-terminal residue" evidence="8">
    <location>
        <position position="237"/>
    </location>
</feature>
<keyword evidence="3" id="KW-1003">Cell membrane</keyword>
<feature type="transmembrane region" description="Helical" evidence="7">
    <location>
        <begin position="46"/>
        <end position="71"/>
    </location>
</feature>
<gene>
    <name evidence="8" type="ORF">SE17_38120</name>
</gene>
<evidence type="ECO:0000256" key="4">
    <source>
        <dbReference type="ARBA" id="ARBA00022692"/>
    </source>
</evidence>
<dbReference type="GO" id="GO:0009055">
    <property type="term" value="F:electron transfer activity"/>
    <property type="evidence" value="ECO:0007669"/>
    <property type="project" value="TreeGrafter"/>
</dbReference>
<evidence type="ECO:0000256" key="1">
    <source>
        <dbReference type="ARBA" id="ARBA00004651"/>
    </source>
</evidence>
<evidence type="ECO:0000256" key="5">
    <source>
        <dbReference type="ARBA" id="ARBA00022989"/>
    </source>
</evidence>
<dbReference type="GO" id="GO:0019646">
    <property type="term" value="P:aerobic electron transport chain"/>
    <property type="evidence" value="ECO:0007669"/>
    <property type="project" value="TreeGrafter"/>
</dbReference>
<feature type="transmembrane region" description="Helical" evidence="7">
    <location>
        <begin position="77"/>
        <end position="101"/>
    </location>
</feature>
<evidence type="ECO:0000256" key="7">
    <source>
        <dbReference type="SAM" id="Phobius"/>
    </source>
</evidence>
<dbReference type="GO" id="GO:0070069">
    <property type="term" value="C:cytochrome complex"/>
    <property type="evidence" value="ECO:0007669"/>
    <property type="project" value="TreeGrafter"/>
</dbReference>
<dbReference type="PANTHER" id="PTHR43141:SF4">
    <property type="entry name" value="CYTOCHROME BD2 SUBUNIT II"/>
    <property type="match status" value="1"/>
</dbReference>
<accession>A0A0P9CR27</accession>
<dbReference type="GO" id="GO:0005886">
    <property type="term" value="C:plasma membrane"/>
    <property type="evidence" value="ECO:0007669"/>
    <property type="project" value="UniProtKB-SubCell"/>
</dbReference>
<feature type="transmembrane region" description="Helical" evidence="7">
    <location>
        <begin position="202"/>
        <end position="220"/>
    </location>
</feature>
<keyword evidence="5 7" id="KW-1133">Transmembrane helix</keyword>
<dbReference type="Pfam" id="PF02322">
    <property type="entry name" value="Cyt_bd_oxida_II"/>
    <property type="match status" value="1"/>
</dbReference>